<keyword evidence="7" id="KW-0472">Membrane</keyword>
<sequence length="61" mass="7287">MRVRLRMDICFILDGILILYGIILTVLYCRLRVRQTGTHTHRHDEHTDTYETIKMDKKAIV</sequence>
<keyword evidence="3" id="KW-0597">Phosphoprotein</keyword>
<evidence type="ECO:0000256" key="7">
    <source>
        <dbReference type="SAM" id="Phobius"/>
    </source>
</evidence>
<keyword evidence="7" id="KW-0812">Transmembrane</keyword>
<evidence type="ECO:0000313" key="9">
    <source>
        <dbReference type="Proteomes" id="UP000261340"/>
    </source>
</evidence>
<evidence type="ECO:0000256" key="3">
    <source>
        <dbReference type="ARBA" id="ARBA00022553"/>
    </source>
</evidence>
<protein>
    <recommendedName>
        <fullName evidence="10">Fc receptor, IgE, high affinity I, gamma polypeptide like</fullName>
    </recommendedName>
</protein>
<dbReference type="GO" id="GO:0032998">
    <property type="term" value="C:Fc-epsilon receptor I complex"/>
    <property type="evidence" value="ECO:0007669"/>
    <property type="project" value="InterPro"/>
</dbReference>
<keyword evidence="5" id="KW-1015">Disulfide bond</keyword>
<keyword evidence="7" id="KW-1133">Transmembrane helix</keyword>
<evidence type="ECO:0000256" key="2">
    <source>
        <dbReference type="ARBA" id="ARBA00022475"/>
    </source>
</evidence>
<evidence type="ECO:0000313" key="8">
    <source>
        <dbReference type="Ensembl" id="ENSACIP00000016909.1"/>
    </source>
</evidence>
<dbReference type="Ensembl" id="ENSACIT00000017365.1">
    <property type="protein sequence ID" value="ENSACIP00000016909.1"/>
    <property type="gene ID" value="ENSACIG00000013180.1"/>
</dbReference>
<dbReference type="InterPro" id="IPR042340">
    <property type="entry name" value="FCER1G"/>
</dbReference>
<evidence type="ECO:0008006" key="10">
    <source>
        <dbReference type="Google" id="ProtNLM"/>
    </source>
</evidence>
<dbReference type="PANTHER" id="PTHR16803:SF0">
    <property type="entry name" value="HIGH AFFINITY IMMUNOGLOBULIN EPSILON RECEPTOR SUBUNIT GAMMA"/>
    <property type="match status" value="1"/>
</dbReference>
<reference evidence="8" key="2">
    <citation type="submission" date="2025-09" db="UniProtKB">
        <authorList>
            <consortium name="Ensembl"/>
        </authorList>
    </citation>
    <scope>IDENTIFICATION</scope>
</reference>
<dbReference type="Pfam" id="PF11628">
    <property type="entry name" value="TCR_zetazeta"/>
    <property type="match status" value="1"/>
</dbReference>
<dbReference type="GO" id="GO:0019767">
    <property type="term" value="F:IgE receptor activity"/>
    <property type="evidence" value="ECO:0007669"/>
    <property type="project" value="InterPro"/>
</dbReference>
<dbReference type="STRING" id="61819.ENSACIP00000016909"/>
<evidence type="ECO:0000256" key="1">
    <source>
        <dbReference type="ARBA" id="ARBA00004251"/>
    </source>
</evidence>
<organism evidence="8 9">
    <name type="scientific">Amphilophus citrinellus</name>
    <name type="common">Midas cichlid</name>
    <name type="synonym">Cichlasoma citrinellum</name>
    <dbReference type="NCBI Taxonomy" id="61819"/>
    <lineage>
        <taxon>Eukaryota</taxon>
        <taxon>Metazoa</taxon>
        <taxon>Chordata</taxon>
        <taxon>Craniata</taxon>
        <taxon>Vertebrata</taxon>
        <taxon>Euteleostomi</taxon>
        <taxon>Actinopterygii</taxon>
        <taxon>Neopterygii</taxon>
        <taxon>Teleostei</taxon>
        <taxon>Neoteleostei</taxon>
        <taxon>Acanthomorphata</taxon>
        <taxon>Ovalentaria</taxon>
        <taxon>Cichlomorphae</taxon>
        <taxon>Cichliformes</taxon>
        <taxon>Cichlidae</taxon>
        <taxon>New World cichlids</taxon>
        <taxon>Cichlasomatinae</taxon>
        <taxon>Heroini</taxon>
        <taxon>Amphilophus</taxon>
    </lineage>
</organism>
<keyword evidence="6" id="KW-0675">Receptor</keyword>
<evidence type="ECO:0000256" key="4">
    <source>
        <dbReference type="ARBA" id="ARBA00022859"/>
    </source>
</evidence>
<dbReference type="OMA" id="TIKMDKK"/>
<dbReference type="GO" id="GO:0002376">
    <property type="term" value="P:immune system process"/>
    <property type="evidence" value="ECO:0007669"/>
    <property type="project" value="UniProtKB-KW"/>
</dbReference>
<keyword evidence="9" id="KW-1185">Reference proteome</keyword>
<dbReference type="PANTHER" id="PTHR16803">
    <property type="entry name" value="HIGH AFFINITY IMMUNOGLOBULIN EPSILON RECEPTOR GAMMA-SUBUNIT"/>
    <property type="match status" value="1"/>
</dbReference>
<dbReference type="InterPro" id="IPR021663">
    <property type="entry name" value="CD3_zeta/IgE_Fc_rcpt_gamma"/>
</dbReference>
<proteinExistence type="predicted"/>
<comment type="subcellular location">
    <subcellularLocation>
        <location evidence="1">Cell membrane</location>
        <topology evidence="1">Single-pass type I membrane protein</topology>
    </subcellularLocation>
</comment>
<evidence type="ECO:0000256" key="6">
    <source>
        <dbReference type="ARBA" id="ARBA00023170"/>
    </source>
</evidence>
<keyword evidence="2" id="KW-1003">Cell membrane</keyword>
<evidence type="ECO:0000256" key="5">
    <source>
        <dbReference type="ARBA" id="ARBA00023157"/>
    </source>
</evidence>
<keyword evidence="4" id="KW-0391">Immunity</keyword>
<dbReference type="Proteomes" id="UP000261340">
    <property type="component" value="Unplaced"/>
</dbReference>
<reference evidence="8" key="1">
    <citation type="submission" date="2025-08" db="UniProtKB">
        <authorList>
            <consortium name="Ensembl"/>
        </authorList>
    </citation>
    <scope>IDENTIFICATION</scope>
</reference>
<dbReference type="AlphaFoldDB" id="A0A3Q0RWF3"/>
<name>A0A3Q0RWF3_AMPCI</name>
<feature type="transmembrane region" description="Helical" evidence="7">
    <location>
        <begin position="9"/>
        <end position="28"/>
    </location>
</feature>
<dbReference type="GeneTree" id="ENSGT00940000174764"/>
<accession>A0A3Q0RWF3</accession>